<reference evidence="10" key="1">
    <citation type="journal article" date="2019" name="Int. J. Syst. Evol. Microbiol.">
        <title>The Global Catalogue of Microorganisms (GCM) 10K type strain sequencing project: providing services to taxonomists for standard genome sequencing and annotation.</title>
        <authorList>
            <consortium name="The Broad Institute Genomics Platform"/>
            <consortium name="The Broad Institute Genome Sequencing Center for Infectious Disease"/>
            <person name="Wu L."/>
            <person name="Ma J."/>
        </authorList>
    </citation>
    <scope>NUCLEOTIDE SEQUENCE [LARGE SCALE GENOMIC DNA]</scope>
    <source>
        <strain evidence="10">CGMCC 4.7144</strain>
    </source>
</reference>
<keyword evidence="5 9" id="KW-0560">Oxidoreductase</keyword>
<dbReference type="InterPro" id="IPR013786">
    <property type="entry name" value="AcylCoA_DH/ox_N"/>
</dbReference>
<feature type="domain" description="Acyl-CoA oxidase/dehydrogenase middle" evidence="7">
    <location>
        <begin position="123"/>
        <end position="220"/>
    </location>
</feature>
<protein>
    <submittedName>
        <fullName evidence="9">Acyl-CoA dehydrogenase family protein</fullName>
        <ecNumber evidence="9">1.-.-.-</ecNumber>
    </submittedName>
</protein>
<comment type="caution">
    <text evidence="9">The sequence shown here is derived from an EMBL/GenBank/DDBJ whole genome shotgun (WGS) entry which is preliminary data.</text>
</comment>
<dbReference type="EMBL" id="JBHSQS010000011">
    <property type="protein sequence ID" value="MFC5925562.1"/>
    <property type="molecule type" value="Genomic_DNA"/>
</dbReference>
<dbReference type="InterPro" id="IPR037069">
    <property type="entry name" value="AcylCoA_DH/ox_N_sf"/>
</dbReference>
<dbReference type="InterPro" id="IPR006091">
    <property type="entry name" value="Acyl-CoA_Oxase/DH_mid-dom"/>
</dbReference>
<dbReference type="Pfam" id="PF02771">
    <property type="entry name" value="Acyl-CoA_dh_N"/>
    <property type="match status" value="1"/>
</dbReference>
<feature type="domain" description="Acyl-CoA dehydrogenase/oxidase C-terminal" evidence="6">
    <location>
        <begin position="232"/>
        <end position="380"/>
    </location>
</feature>
<evidence type="ECO:0000259" key="6">
    <source>
        <dbReference type="Pfam" id="PF00441"/>
    </source>
</evidence>
<dbReference type="Gene3D" id="1.20.140.10">
    <property type="entry name" value="Butyryl-CoA Dehydrogenase, subunit A, domain 3"/>
    <property type="match status" value="1"/>
</dbReference>
<organism evidence="9 10">
    <name type="scientific">Micromonospora vulcania</name>
    <dbReference type="NCBI Taxonomy" id="1441873"/>
    <lineage>
        <taxon>Bacteria</taxon>
        <taxon>Bacillati</taxon>
        <taxon>Actinomycetota</taxon>
        <taxon>Actinomycetes</taxon>
        <taxon>Micromonosporales</taxon>
        <taxon>Micromonosporaceae</taxon>
        <taxon>Micromonospora</taxon>
    </lineage>
</organism>
<name>A0ABW1HAV3_9ACTN</name>
<dbReference type="Gene3D" id="1.10.540.10">
    <property type="entry name" value="Acyl-CoA dehydrogenase/oxidase, N-terminal domain"/>
    <property type="match status" value="1"/>
</dbReference>
<accession>A0ABW1HAV3</accession>
<dbReference type="PANTHER" id="PTHR43884:SF12">
    <property type="entry name" value="ISOVALERYL-COA DEHYDROGENASE, MITOCHONDRIAL-RELATED"/>
    <property type="match status" value="1"/>
</dbReference>
<keyword evidence="10" id="KW-1185">Reference proteome</keyword>
<dbReference type="PROSITE" id="PS00073">
    <property type="entry name" value="ACYL_COA_DH_2"/>
    <property type="match status" value="1"/>
</dbReference>
<evidence type="ECO:0000256" key="4">
    <source>
        <dbReference type="ARBA" id="ARBA00022827"/>
    </source>
</evidence>
<dbReference type="InterPro" id="IPR009075">
    <property type="entry name" value="AcylCo_DH/oxidase_C"/>
</dbReference>
<evidence type="ECO:0000256" key="3">
    <source>
        <dbReference type="ARBA" id="ARBA00022630"/>
    </source>
</evidence>
<evidence type="ECO:0000259" key="8">
    <source>
        <dbReference type="Pfam" id="PF02771"/>
    </source>
</evidence>
<dbReference type="Proteomes" id="UP001596226">
    <property type="component" value="Unassembled WGS sequence"/>
</dbReference>
<keyword evidence="4 5" id="KW-0274">FAD</keyword>
<evidence type="ECO:0000259" key="7">
    <source>
        <dbReference type="Pfam" id="PF02770"/>
    </source>
</evidence>
<dbReference type="SUPFAM" id="SSF47203">
    <property type="entry name" value="Acyl-CoA dehydrogenase C-terminal domain-like"/>
    <property type="match status" value="1"/>
</dbReference>
<evidence type="ECO:0000313" key="9">
    <source>
        <dbReference type="EMBL" id="MFC5925562.1"/>
    </source>
</evidence>
<gene>
    <name evidence="9" type="ORF">ACFQGL_19665</name>
</gene>
<dbReference type="PANTHER" id="PTHR43884">
    <property type="entry name" value="ACYL-COA DEHYDROGENASE"/>
    <property type="match status" value="1"/>
</dbReference>
<comment type="similarity">
    <text evidence="2 5">Belongs to the acyl-CoA dehydrogenase family.</text>
</comment>
<dbReference type="Pfam" id="PF02770">
    <property type="entry name" value="Acyl-CoA_dh_M"/>
    <property type="match status" value="1"/>
</dbReference>
<evidence type="ECO:0000256" key="5">
    <source>
        <dbReference type="RuleBase" id="RU362125"/>
    </source>
</evidence>
<dbReference type="InterPro" id="IPR006089">
    <property type="entry name" value="Acyl-CoA_DH_CS"/>
</dbReference>
<sequence length="382" mass="41135">MDFRLTDDQTALRESVRDFAREVIAPVIAEHYERHTFPYEVIRQMGKMGLFGLPFGEEHGGMGGDYFALCLALEELARVDSSVAITLEAAVSLGAMPIYRFGTPEQQATWLPKLLSGEALAGFGLTEPGTGSDAAGTQTRAVLDGDQWVINGSKAFITNSGTDITALVTVTAVTGTNPDGSKELSTIIVPTGTPGFTVAPGYSKVGWTASDTHELTFDDCRVPAANLLGERGRGFAQFLQILDEGRIAIAALAVGLAQGCVDESIKYAKERHAFGRPIGANQAIQFKIADMELKAHTARLAYYDAAARMLAGEPFKRQAAIAKLHASTIAVDNAREATQIHGGYGFMNEYPVARFWRDSKILEIGEGTSEVQRMIIARDLGL</sequence>
<dbReference type="PIRSF" id="PIRSF016578">
    <property type="entry name" value="HsaA"/>
    <property type="match status" value="1"/>
</dbReference>
<comment type="cofactor">
    <cofactor evidence="1 5">
        <name>FAD</name>
        <dbReference type="ChEBI" id="CHEBI:57692"/>
    </cofactor>
</comment>
<dbReference type="SUPFAM" id="SSF56645">
    <property type="entry name" value="Acyl-CoA dehydrogenase NM domain-like"/>
    <property type="match status" value="1"/>
</dbReference>
<dbReference type="Pfam" id="PF00441">
    <property type="entry name" value="Acyl-CoA_dh_1"/>
    <property type="match status" value="1"/>
</dbReference>
<dbReference type="InterPro" id="IPR036250">
    <property type="entry name" value="AcylCo_DH-like_C"/>
</dbReference>
<evidence type="ECO:0000313" key="10">
    <source>
        <dbReference type="Proteomes" id="UP001596226"/>
    </source>
</evidence>
<dbReference type="InterPro" id="IPR009100">
    <property type="entry name" value="AcylCoA_DH/oxidase_NM_dom_sf"/>
</dbReference>
<dbReference type="InterPro" id="IPR046373">
    <property type="entry name" value="Acyl-CoA_Oxase/DH_mid-dom_sf"/>
</dbReference>
<dbReference type="GO" id="GO:0016491">
    <property type="term" value="F:oxidoreductase activity"/>
    <property type="evidence" value="ECO:0007669"/>
    <property type="project" value="UniProtKB-KW"/>
</dbReference>
<keyword evidence="3 5" id="KW-0285">Flavoprotein</keyword>
<evidence type="ECO:0000256" key="2">
    <source>
        <dbReference type="ARBA" id="ARBA00009347"/>
    </source>
</evidence>
<dbReference type="Gene3D" id="2.40.110.10">
    <property type="entry name" value="Butyryl-CoA Dehydrogenase, subunit A, domain 2"/>
    <property type="match status" value="1"/>
</dbReference>
<proteinExistence type="inferred from homology"/>
<dbReference type="RefSeq" id="WP_377513638.1">
    <property type="nucleotide sequence ID" value="NZ_JBHSQS010000011.1"/>
</dbReference>
<feature type="domain" description="Acyl-CoA dehydrogenase/oxidase N-terminal" evidence="8">
    <location>
        <begin position="6"/>
        <end position="118"/>
    </location>
</feature>
<dbReference type="EC" id="1.-.-.-" evidence="9"/>
<evidence type="ECO:0000256" key="1">
    <source>
        <dbReference type="ARBA" id="ARBA00001974"/>
    </source>
</evidence>